<keyword evidence="3 6" id="KW-0103">Bromodomain</keyword>
<accession>A0ABD2MXG3</accession>
<proteinExistence type="predicted"/>
<dbReference type="Gene3D" id="1.20.920.10">
    <property type="entry name" value="Bromodomain-like"/>
    <property type="match status" value="1"/>
</dbReference>
<dbReference type="CDD" id="cd05513">
    <property type="entry name" value="Bromo_brd7_like"/>
    <property type="match status" value="1"/>
</dbReference>
<dbReference type="AlphaFoldDB" id="A0ABD2MXG3"/>
<dbReference type="Pfam" id="PF12024">
    <property type="entry name" value="DUF3512"/>
    <property type="match status" value="1"/>
</dbReference>
<dbReference type="PANTHER" id="PTHR22881">
    <property type="entry name" value="BROMODOMAIN CONTAINING PROTEIN"/>
    <property type="match status" value="1"/>
</dbReference>
<evidence type="ECO:0000256" key="5">
    <source>
        <dbReference type="ARBA" id="ARBA00023242"/>
    </source>
</evidence>
<dbReference type="Proteomes" id="UP001516400">
    <property type="component" value="Unassembled WGS sequence"/>
</dbReference>
<evidence type="ECO:0000259" key="9">
    <source>
        <dbReference type="PROSITE" id="PS50014"/>
    </source>
</evidence>
<dbReference type="InterPro" id="IPR036427">
    <property type="entry name" value="Bromodomain-like_sf"/>
</dbReference>
<feature type="compositionally biased region" description="Basic residues" evidence="8">
    <location>
        <begin position="77"/>
        <end position="110"/>
    </location>
</feature>
<organism evidence="10 11">
    <name type="scientific">Cryptolaemus montrouzieri</name>
    <dbReference type="NCBI Taxonomy" id="559131"/>
    <lineage>
        <taxon>Eukaryota</taxon>
        <taxon>Metazoa</taxon>
        <taxon>Ecdysozoa</taxon>
        <taxon>Arthropoda</taxon>
        <taxon>Hexapoda</taxon>
        <taxon>Insecta</taxon>
        <taxon>Pterygota</taxon>
        <taxon>Neoptera</taxon>
        <taxon>Endopterygota</taxon>
        <taxon>Coleoptera</taxon>
        <taxon>Polyphaga</taxon>
        <taxon>Cucujiformia</taxon>
        <taxon>Coccinelloidea</taxon>
        <taxon>Coccinellidae</taxon>
        <taxon>Scymninae</taxon>
        <taxon>Scymnini</taxon>
        <taxon>Cryptolaemus</taxon>
    </lineage>
</organism>
<dbReference type="EMBL" id="JABFTP020000042">
    <property type="protein sequence ID" value="KAL3270836.1"/>
    <property type="molecule type" value="Genomic_DNA"/>
</dbReference>
<feature type="compositionally biased region" description="Basic and acidic residues" evidence="8">
    <location>
        <begin position="16"/>
        <end position="25"/>
    </location>
</feature>
<feature type="coiled-coil region" evidence="7">
    <location>
        <begin position="523"/>
        <end position="556"/>
    </location>
</feature>
<dbReference type="GO" id="GO:0005634">
    <property type="term" value="C:nucleus"/>
    <property type="evidence" value="ECO:0007669"/>
    <property type="project" value="UniProtKB-SubCell"/>
</dbReference>
<dbReference type="Pfam" id="PF00439">
    <property type="entry name" value="Bromodomain"/>
    <property type="match status" value="1"/>
</dbReference>
<dbReference type="InterPro" id="IPR001487">
    <property type="entry name" value="Bromodomain"/>
</dbReference>
<feature type="domain" description="Bromo" evidence="9">
    <location>
        <begin position="164"/>
        <end position="234"/>
    </location>
</feature>
<dbReference type="SMART" id="SM00297">
    <property type="entry name" value="BROMO"/>
    <property type="match status" value="1"/>
</dbReference>
<comment type="subcellular location">
    <subcellularLocation>
        <location evidence="1">Nucleus</location>
    </subcellularLocation>
</comment>
<protein>
    <recommendedName>
        <fullName evidence="9">Bromo domain-containing protein</fullName>
    </recommendedName>
</protein>
<feature type="region of interest" description="Disordered" evidence="8">
    <location>
        <begin position="1"/>
        <end position="119"/>
    </location>
</feature>
<evidence type="ECO:0000256" key="1">
    <source>
        <dbReference type="ARBA" id="ARBA00004123"/>
    </source>
</evidence>
<dbReference type="PROSITE" id="PS00962">
    <property type="entry name" value="RIBOSOMAL_S2_1"/>
    <property type="match status" value="1"/>
</dbReference>
<keyword evidence="5" id="KW-0539">Nucleus</keyword>
<keyword evidence="2" id="KW-0805">Transcription regulation</keyword>
<feature type="compositionally biased region" description="Basic and acidic residues" evidence="8">
    <location>
        <begin position="280"/>
        <end position="295"/>
    </location>
</feature>
<evidence type="ECO:0000256" key="3">
    <source>
        <dbReference type="ARBA" id="ARBA00023117"/>
    </source>
</evidence>
<keyword evidence="4" id="KW-0804">Transcription</keyword>
<dbReference type="PRINTS" id="PR00503">
    <property type="entry name" value="BROMODOMAIN"/>
</dbReference>
<evidence type="ECO:0000256" key="7">
    <source>
        <dbReference type="SAM" id="Coils"/>
    </source>
</evidence>
<keyword evidence="7" id="KW-0175">Coiled coil</keyword>
<dbReference type="PANTHER" id="PTHR22881:SF27">
    <property type="entry name" value="BROMODOMAIN CONTAINING 7_9"/>
    <property type="match status" value="1"/>
</dbReference>
<gene>
    <name evidence="10" type="ORF">HHI36_021356</name>
</gene>
<dbReference type="SUPFAM" id="SSF47370">
    <property type="entry name" value="Bromodomain"/>
    <property type="match status" value="1"/>
</dbReference>
<sequence>MSVNLVPKKHKKHRSEKHERYENPMEKPSGLKLILKVGSQGTPEHNPEFGNLAGYSAPNVPDLESMDPNDPYYAMVRSHHKKSKKKKKKKDKCKDREKKHKHHHKDKKRKREESEAENAEIVLSPYPVLGSPSQHREPRTCVLKKIQEKTPLQKMLEHLLGVLEKKDPQQFFAWPVTDNIAPGYSTIIEQPMDFSTIRQKIEDNLYNTLQDFIEDFKLMCENAMKYNHLDTIYYKTSKKLLQSGLKMLQPEKLGWLFNLIPELTSDHVGFEITPELRLNKHRDDNDDDHVPESKRKMPSTKFEAIPDDLTPEEILVRSQNAAREARRKLVLKKGGVPMGFLKQRRDGTTNLNILVGGDGVIPGTKKRPVLLGQLTGKLTEGTGQLAGFREDRRNLVKPVKPLYYGAFGSYAPSYDSAFANLTKEESDLVFQTYGSDNAQQYAESIMDFVKDSDYGTRLVDSLLDLLTGGDHSKTKKILNENKKLRDEEEAVKTVLEVKPLDAVKIDVEDLKSLEGLGINVSFLDGMEDELRIAEERHELQQRLNSMCELLEKLQNVQNQRLSAPLPAHLSQCPPPSEEEVQMAATITSNLTDIAKRVNPSDIVPVAGVRKALGVALTDVDVPNEVPDLELELRQFLESESHLGHSPLRDDKIIEEMLLN</sequence>
<evidence type="ECO:0000313" key="10">
    <source>
        <dbReference type="EMBL" id="KAL3270836.1"/>
    </source>
</evidence>
<comment type="caution">
    <text evidence="10">The sequence shown here is derived from an EMBL/GenBank/DDBJ whole genome shotgun (WGS) entry which is preliminary data.</text>
</comment>
<evidence type="ECO:0000256" key="8">
    <source>
        <dbReference type="SAM" id="MobiDB-lite"/>
    </source>
</evidence>
<evidence type="ECO:0000256" key="4">
    <source>
        <dbReference type="ARBA" id="ARBA00023163"/>
    </source>
</evidence>
<evidence type="ECO:0000313" key="11">
    <source>
        <dbReference type="Proteomes" id="UP001516400"/>
    </source>
</evidence>
<dbReference type="PROSITE" id="PS50014">
    <property type="entry name" value="BROMODOMAIN_2"/>
    <property type="match status" value="1"/>
</dbReference>
<reference evidence="10 11" key="1">
    <citation type="journal article" date="2021" name="BMC Biol.">
        <title>Horizontally acquired antibacterial genes associated with adaptive radiation of ladybird beetles.</title>
        <authorList>
            <person name="Li H.S."/>
            <person name="Tang X.F."/>
            <person name="Huang Y.H."/>
            <person name="Xu Z.Y."/>
            <person name="Chen M.L."/>
            <person name="Du X.Y."/>
            <person name="Qiu B.Y."/>
            <person name="Chen P.T."/>
            <person name="Zhang W."/>
            <person name="Slipinski A."/>
            <person name="Escalona H.E."/>
            <person name="Waterhouse R.M."/>
            <person name="Zwick A."/>
            <person name="Pang H."/>
        </authorList>
    </citation>
    <scope>NUCLEOTIDE SEQUENCE [LARGE SCALE GENOMIC DNA]</scope>
    <source>
        <strain evidence="10">SYSU2018</strain>
    </source>
</reference>
<feature type="region of interest" description="Disordered" evidence="8">
    <location>
        <begin position="280"/>
        <end position="299"/>
    </location>
</feature>
<dbReference type="InterPro" id="IPR021900">
    <property type="entry name" value="DUF3512"/>
</dbReference>
<name>A0ABD2MXG3_9CUCU</name>
<evidence type="ECO:0000256" key="2">
    <source>
        <dbReference type="ARBA" id="ARBA00023015"/>
    </source>
</evidence>
<dbReference type="InterPro" id="IPR051831">
    <property type="entry name" value="Bromodomain_contain_prot"/>
</dbReference>
<keyword evidence="11" id="KW-1185">Reference proteome</keyword>
<dbReference type="InterPro" id="IPR018130">
    <property type="entry name" value="Ribosomal_uS2_CS"/>
</dbReference>
<evidence type="ECO:0000256" key="6">
    <source>
        <dbReference type="PROSITE-ProRule" id="PRU00035"/>
    </source>
</evidence>